<dbReference type="PANTHER" id="PTHR43531:SF7">
    <property type="entry name" value="AEROTAXIS RECEPTOR"/>
    <property type="match status" value="1"/>
</dbReference>
<evidence type="ECO:0000256" key="9">
    <source>
        <dbReference type="ARBA" id="ARBA00023224"/>
    </source>
</evidence>
<dbReference type="InterPro" id="IPR051310">
    <property type="entry name" value="MCP_chemotaxis"/>
</dbReference>
<dbReference type="KEGG" id="bav:BAV1935"/>
<evidence type="ECO:0000256" key="1">
    <source>
        <dbReference type="ARBA" id="ARBA00004429"/>
    </source>
</evidence>
<name>Q2L0C3_BORA1</name>
<evidence type="ECO:0000256" key="4">
    <source>
        <dbReference type="ARBA" id="ARBA00022500"/>
    </source>
</evidence>
<keyword evidence="7 13" id="KW-1133">Transmembrane helix</keyword>
<dbReference type="CDD" id="cd11386">
    <property type="entry name" value="MCP_signal"/>
    <property type="match status" value="1"/>
</dbReference>
<evidence type="ECO:0000313" key="16">
    <source>
        <dbReference type="EMBL" id="CAJ49544.1"/>
    </source>
</evidence>
<comment type="subcellular location">
    <subcellularLocation>
        <location evidence="1">Cell inner membrane</location>
        <topology evidence="1">Multi-pass membrane protein</topology>
    </subcellularLocation>
</comment>
<keyword evidence="6 13" id="KW-0812">Transmembrane</keyword>
<dbReference type="GO" id="GO:0004888">
    <property type="term" value="F:transmembrane signaling receptor activity"/>
    <property type="evidence" value="ECO:0007669"/>
    <property type="project" value="InterPro"/>
</dbReference>
<dbReference type="Pfam" id="PF00015">
    <property type="entry name" value="MCPsignal"/>
    <property type="match status" value="1"/>
</dbReference>
<evidence type="ECO:0000256" key="2">
    <source>
        <dbReference type="ARBA" id="ARBA00022475"/>
    </source>
</evidence>
<evidence type="ECO:0000256" key="10">
    <source>
        <dbReference type="ARBA" id="ARBA00029447"/>
    </source>
</evidence>
<dbReference type="HOGENOM" id="CLU_000445_107_16_4"/>
<dbReference type="OrthoDB" id="9806477at2"/>
<dbReference type="RefSeq" id="WP_012417603.1">
    <property type="nucleotide sequence ID" value="NC_010645.1"/>
</dbReference>
<keyword evidence="2" id="KW-1003">Cell membrane</keyword>
<feature type="domain" description="Methyl-accepting transducer" evidence="14">
    <location>
        <begin position="270"/>
        <end position="499"/>
    </location>
</feature>
<evidence type="ECO:0000259" key="15">
    <source>
        <dbReference type="PROSITE" id="PS50885"/>
    </source>
</evidence>
<dbReference type="EMBL" id="AM167904">
    <property type="protein sequence ID" value="CAJ49544.1"/>
    <property type="molecule type" value="Genomic_DNA"/>
</dbReference>
<comment type="similarity">
    <text evidence="10">Belongs to the methyl-accepting chemotaxis (MCP) protein family.</text>
</comment>
<evidence type="ECO:0000256" key="6">
    <source>
        <dbReference type="ARBA" id="ARBA00022692"/>
    </source>
</evidence>
<evidence type="ECO:0000256" key="8">
    <source>
        <dbReference type="ARBA" id="ARBA00023136"/>
    </source>
</evidence>
<dbReference type="STRING" id="360910.BAV1935"/>
<dbReference type="eggNOG" id="COG0840">
    <property type="taxonomic scope" value="Bacteria"/>
</dbReference>
<sequence>MTKNLRVATALTSTMAVFVLLFVAAAAAGLVVLRDNRTQIAALGRGNIERANALSDTTARLFQARALLTDAKTYMEGGLEADRNAALARAEAVLKQANESAGRLRANPDAGEAHYDAVLAAYVNLADKALAPLAVAIKAWNGIQANQLSAKTLPAATESYMTAVDAYQGLARAQGREMLDQAGQRVDRAGVAAVLLLAAVAALALLIRLYFRLAVLRPLTEAGHHFERMADGDLTAAIARRGDNEVGVLYRAMDRMQGGLTQAVASVRGGVEAIHEGVSEIAHGAGHMSTRAARQAATLQETAASMSGLANTVRQTAHNADEASRQAEGASRLAREGGGAVNDAVRSMQEIATSAERIGEIVGVVDSIAFQTNILALNAAVEAARAGEQGRGFAVVAVEVRALAQRSAQAAREIKALIEASSERVALGSRHVSQAGSAMDAMVSAVDCVMLRVGDISRASAEQAAGIAAVNLAMAEVDRGTQENAAMAKETAAAAMALESEAQRLRTAVSVFRLRDGQSQDSARRAVGFQHHGQVPMLDLVLDVGGR</sequence>
<evidence type="ECO:0000313" key="17">
    <source>
        <dbReference type="Proteomes" id="UP000001977"/>
    </source>
</evidence>
<dbReference type="SUPFAM" id="SSF58104">
    <property type="entry name" value="Methyl-accepting chemotaxis protein (MCP) signaling domain"/>
    <property type="match status" value="1"/>
</dbReference>
<dbReference type="FunFam" id="1.10.287.950:FF:000001">
    <property type="entry name" value="Methyl-accepting chemotaxis sensory transducer"/>
    <property type="match status" value="1"/>
</dbReference>
<dbReference type="PRINTS" id="PR00260">
    <property type="entry name" value="CHEMTRNSDUCR"/>
</dbReference>
<protein>
    <submittedName>
        <fullName evidence="16">Methyl-accepting chemotaxis protein</fullName>
    </submittedName>
</protein>
<dbReference type="Proteomes" id="UP000001977">
    <property type="component" value="Chromosome"/>
</dbReference>
<keyword evidence="4" id="KW-0145">Chemotaxis</keyword>
<dbReference type="InterPro" id="IPR004090">
    <property type="entry name" value="Chemotax_Me-accpt_rcpt"/>
</dbReference>
<accession>Q2L0C3</accession>
<keyword evidence="8 13" id="KW-0472">Membrane</keyword>
<evidence type="ECO:0000256" key="7">
    <source>
        <dbReference type="ARBA" id="ARBA00022989"/>
    </source>
</evidence>
<evidence type="ECO:0000256" key="12">
    <source>
        <dbReference type="SAM" id="MobiDB-lite"/>
    </source>
</evidence>
<dbReference type="SMART" id="SM00304">
    <property type="entry name" value="HAMP"/>
    <property type="match status" value="1"/>
</dbReference>
<dbReference type="PROSITE" id="PS50885">
    <property type="entry name" value="HAMP"/>
    <property type="match status" value="1"/>
</dbReference>
<dbReference type="SMART" id="SM00283">
    <property type="entry name" value="MA"/>
    <property type="match status" value="1"/>
</dbReference>
<dbReference type="Pfam" id="PF00672">
    <property type="entry name" value="HAMP"/>
    <property type="match status" value="1"/>
</dbReference>
<dbReference type="GO" id="GO:0007165">
    <property type="term" value="P:signal transduction"/>
    <property type="evidence" value="ECO:0007669"/>
    <property type="project" value="UniProtKB-KW"/>
</dbReference>
<dbReference type="PROSITE" id="PS50111">
    <property type="entry name" value="CHEMOTAXIS_TRANSDUC_2"/>
    <property type="match status" value="1"/>
</dbReference>
<dbReference type="InterPro" id="IPR003122">
    <property type="entry name" value="Tar_rcpt_lig-bd"/>
</dbReference>
<organism evidence="16 17">
    <name type="scientific">Bordetella avium (strain 197N)</name>
    <dbReference type="NCBI Taxonomy" id="360910"/>
    <lineage>
        <taxon>Bacteria</taxon>
        <taxon>Pseudomonadati</taxon>
        <taxon>Pseudomonadota</taxon>
        <taxon>Betaproteobacteria</taxon>
        <taxon>Burkholderiales</taxon>
        <taxon>Alcaligenaceae</taxon>
        <taxon>Bordetella</taxon>
    </lineage>
</organism>
<dbReference type="GO" id="GO:0005886">
    <property type="term" value="C:plasma membrane"/>
    <property type="evidence" value="ECO:0007669"/>
    <property type="project" value="UniProtKB-SubCell"/>
</dbReference>
<feature type="transmembrane region" description="Helical" evidence="13">
    <location>
        <begin position="189"/>
        <end position="211"/>
    </location>
</feature>
<dbReference type="GO" id="GO:0006935">
    <property type="term" value="P:chemotaxis"/>
    <property type="evidence" value="ECO:0007669"/>
    <property type="project" value="UniProtKB-KW"/>
</dbReference>
<evidence type="ECO:0000259" key="14">
    <source>
        <dbReference type="PROSITE" id="PS50111"/>
    </source>
</evidence>
<dbReference type="AlphaFoldDB" id="Q2L0C3"/>
<dbReference type="InterPro" id="IPR004089">
    <property type="entry name" value="MCPsignal_dom"/>
</dbReference>
<keyword evidence="3" id="KW-0488">Methylation</keyword>
<feature type="domain" description="HAMP" evidence="15">
    <location>
        <begin position="213"/>
        <end position="265"/>
    </location>
</feature>
<proteinExistence type="inferred from homology"/>
<gene>
    <name evidence="16" type="ordered locus">BAV1935</name>
</gene>
<evidence type="ECO:0000256" key="13">
    <source>
        <dbReference type="SAM" id="Phobius"/>
    </source>
</evidence>
<keyword evidence="5" id="KW-0997">Cell inner membrane</keyword>
<evidence type="ECO:0000256" key="11">
    <source>
        <dbReference type="PROSITE-ProRule" id="PRU00284"/>
    </source>
</evidence>
<dbReference type="InterPro" id="IPR003660">
    <property type="entry name" value="HAMP_dom"/>
</dbReference>
<dbReference type="PANTHER" id="PTHR43531">
    <property type="entry name" value="PROTEIN ICFG"/>
    <property type="match status" value="1"/>
</dbReference>
<dbReference type="Pfam" id="PF02203">
    <property type="entry name" value="TarH"/>
    <property type="match status" value="1"/>
</dbReference>
<evidence type="ECO:0000256" key="5">
    <source>
        <dbReference type="ARBA" id="ARBA00022519"/>
    </source>
</evidence>
<evidence type="ECO:0000256" key="3">
    <source>
        <dbReference type="ARBA" id="ARBA00022481"/>
    </source>
</evidence>
<keyword evidence="9 11" id="KW-0807">Transducer</keyword>
<reference evidence="16 17" key="1">
    <citation type="journal article" date="2006" name="J. Bacteriol.">
        <title>Comparison of the genome sequence of the poultry pathogen Bordetella avium with those of B. bronchiseptica, B. pertussis, and B. parapertussis reveals extensive diversity in surface structures associated with host interaction.</title>
        <authorList>
            <person name="Sebaihia M."/>
            <person name="Preston A."/>
            <person name="Maskell D.J."/>
            <person name="Kuzmiak H."/>
            <person name="Connell T.D."/>
            <person name="King N.D."/>
            <person name="Orndorff P.E."/>
            <person name="Miyamoto D.M."/>
            <person name="Thomson N.R."/>
            <person name="Harris D."/>
            <person name="Goble A."/>
            <person name="Lord A."/>
            <person name="Murphy L."/>
            <person name="Quail M.A."/>
            <person name="Rutter S."/>
            <person name="Squares R."/>
            <person name="Squares S."/>
            <person name="Woodward J."/>
            <person name="Parkhill J."/>
            <person name="Temple L.M."/>
        </authorList>
    </citation>
    <scope>NUCLEOTIDE SEQUENCE [LARGE SCALE GENOMIC DNA]</scope>
    <source>
        <strain evidence="16 17">197N</strain>
    </source>
</reference>
<dbReference type="CDD" id="cd06225">
    <property type="entry name" value="HAMP"/>
    <property type="match status" value="1"/>
</dbReference>
<dbReference type="Gene3D" id="1.10.287.950">
    <property type="entry name" value="Methyl-accepting chemotaxis protein"/>
    <property type="match status" value="1"/>
</dbReference>
<feature type="region of interest" description="Disordered" evidence="12">
    <location>
        <begin position="319"/>
        <end position="339"/>
    </location>
</feature>
<keyword evidence="17" id="KW-1185">Reference proteome</keyword>